<name>A0A2V5HPF0_ASPV1</name>
<reference evidence="1 2" key="1">
    <citation type="submission" date="2018-02" db="EMBL/GenBank/DDBJ databases">
        <title>The genomes of Aspergillus section Nigri reveals drivers in fungal speciation.</title>
        <authorList>
            <consortium name="DOE Joint Genome Institute"/>
            <person name="Vesth T.C."/>
            <person name="Nybo J."/>
            <person name="Theobald S."/>
            <person name="Brandl J."/>
            <person name="Frisvad J.C."/>
            <person name="Nielsen K.F."/>
            <person name="Lyhne E.K."/>
            <person name="Kogle M.E."/>
            <person name="Kuo A."/>
            <person name="Riley R."/>
            <person name="Clum A."/>
            <person name="Nolan M."/>
            <person name="Lipzen A."/>
            <person name="Salamov A."/>
            <person name="Henrissat B."/>
            <person name="Wiebenga A."/>
            <person name="De vries R.P."/>
            <person name="Grigoriev I.V."/>
            <person name="Mortensen U.H."/>
            <person name="Andersen M.R."/>
            <person name="Baker S.E."/>
        </authorList>
    </citation>
    <scope>NUCLEOTIDE SEQUENCE [LARGE SCALE GENOMIC DNA]</scope>
    <source>
        <strain evidence="1 2">CBS 115571</strain>
    </source>
</reference>
<accession>A0A2V5HPF0</accession>
<evidence type="ECO:0000313" key="1">
    <source>
        <dbReference type="EMBL" id="PYI23463.1"/>
    </source>
</evidence>
<dbReference type="Proteomes" id="UP000249829">
    <property type="component" value="Unassembled WGS sequence"/>
</dbReference>
<evidence type="ECO:0000313" key="2">
    <source>
        <dbReference type="Proteomes" id="UP000249829"/>
    </source>
</evidence>
<proteinExistence type="predicted"/>
<gene>
    <name evidence="1" type="ORF">BO99DRAFT_179994</name>
</gene>
<keyword evidence="2" id="KW-1185">Reference proteome</keyword>
<sequence>MCSGIVGTSNSAASVGSVWGLPNSVEPLAASGVPQAGIDNADSSPQLNFYTSSSTVTTSSTCSSFYKSTRSLCCLPIHAIYLAPSSSPPSGRHALITGTYSQRDCRPHSRGKYSSLRSGIHFGTTTTHPPPTNSATVPLHHRSSTEFSVQWLRASPRVDAPDQL</sequence>
<protein>
    <submittedName>
        <fullName evidence="1">Uncharacterized protein</fullName>
    </submittedName>
</protein>
<dbReference type="EMBL" id="KZ825105">
    <property type="protein sequence ID" value="PYI23463.1"/>
    <property type="molecule type" value="Genomic_DNA"/>
</dbReference>
<organism evidence="1 2">
    <name type="scientific">Aspergillus violaceofuscus (strain CBS 115571)</name>
    <dbReference type="NCBI Taxonomy" id="1450538"/>
    <lineage>
        <taxon>Eukaryota</taxon>
        <taxon>Fungi</taxon>
        <taxon>Dikarya</taxon>
        <taxon>Ascomycota</taxon>
        <taxon>Pezizomycotina</taxon>
        <taxon>Eurotiomycetes</taxon>
        <taxon>Eurotiomycetidae</taxon>
        <taxon>Eurotiales</taxon>
        <taxon>Aspergillaceae</taxon>
        <taxon>Aspergillus</taxon>
    </lineage>
</organism>
<dbReference type="AlphaFoldDB" id="A0A2V5HPF0"/>